<evidence type="ECO:0000313" key="2">
    <source>
        <dbReference type="EMBL" id="GIO33977.1"/>
    </source>
</evidence>
<name>A0A919XJB6_9BACL</name>
<dbReference type="AlphaFoldDB" id="A0A919XJB6"/>
<dbReference type="EMBL" id="BORQ01000007">
    <property type="protein sequence ID" value="GIO33977.1"/>
    <property type="molecule type" value="Genomic_DNA"/>
</dbReference>
<accession>A0A919XJB6</accession>
<reference evidence="2" key="1">
    <citation type="submission" date="2021-03" db="EMBL/GenBank/DDBJ databases">
        <title>Antimicrobial resistance genes in bacteria isolated from Japanese honey, and their potential for conferring macrolide and lincosamide resistance in the American foulbrood pathogen Paenibacillus larvae.</title>
        <authorList>
            <person name="Okamoto M."/>
            <person name="Kumagai M."/>
            <person name="Kanamori H."/>
            <person name="Takamatsu D."/>
        </authorList>
    </citation>
    <scope>NUCLEOTIDE SEQUENCE</scope>
    <source>
        <strain evidence="2">J2TS6</strain>
    </source>
</reference>
<evidence type="ECO:0000256" key="1">
    <source>
        <dbReference type="SAM" id="SignalP"/>
    </source>
</evidence>
<comment type="caution">
    <text evidence="2">The sequence shown here is derived from an EMBL/GenBank/DDBJ whole genome shotgun (WGS) entry which is preliminary data.</text>
</comment>
<evidence type="ECO:0000313" key="3">
    <source>
        <dbReference type="Proteomes" id="UP000679779"/>
    </source>
</evidence>
<keyword evidence="1" id="KW-0732">Signal</keyword>
<proteinExistence type="predicted"/>
<sequence>MRMKKLFSLLLVICLLVPATIASAKTNQPAAKTYAKLYLGMDAAKLPMKLANGLVVDKENVEGLGYLPVIKLNGKKVWREADQSWINTNGAVQFTAASGGDTFLLYLSGATGGSAVDLVGVHKDGKVFLRKSFGGVGVDAKFIAANTVQIEIERENKKWNPERDPNAARHTDVYDVTVYQLSSKGMVKQKQFVRKAS</sequence>
<keyword evidence="3" id="KW-1185">Reference proteome</keyword>
<feature type="signal peptide" evidence="1">
    <location>
        <begin position="1"/>
        <end position="24"/>
    </location>
</feature>
<feature type="chain" id="PRO_5037977620" evidence="1">
    <location>
        <begin position="25"/>
        <end position="197"/>
    </location>
</feature>
<dbReference type="Proteomes" id="UP000679779">
    <property type="component" value="Unassembled WGS sequence"/>
</dbReference>
<protein>
    <submittedName>
        <fullName evidence="2">Uncharacterized protein</fullName>
    </submittedName>
</protein>
<organism evidence="2 3">
    <name type="scientific">Paenibacillus albilobatus</name>
    <dbReference type="NCBI Taxonomy" id="2716884"/>
    <lineage>
        <taxon>Bacteria</taxon>
        <taxon>Bacillati</taxon>
        <taxon>Bacillota</taxon>
        <taxon>Bacilli</taxon>
        <taxon>Bacillales</taxon>
        <taxon>Paenibacillaceae</taxon>
        <taxon>Paenibacillus</taxon>
    </lineage>
</organism>
<gene>
    <name evidence="2" type="ORF">J2TS6_51180</name>
</gene>